<dbReference type="PROSITE" id="PS50839">
    <property type="entry name" value="CHASE"/>
    <property type="match status" value="1"/>
</dbReference>
<feature type="transmembrane region" description="Helical" evidence="5">
    <location>
        <begin position="6"/>
        <end position="25"/>
    </location>
</feature>
<name>A0A4Q5KPJ8_9GAMM</name>
<dbReference type="AlphaFoldDB" id="A0A4Q5KPJ8"/>
<keyword evidence="4 5" id="KW-0472">Membrane</keyword>
<dbReference type="Proteomes" id="UP000294166">
    <property type="component" value="Unassembled WGS sequence"/>
</dbReference>
<feature type="domain" description="CHASE" evidence="6">
    <location>
        <begin position="97"/>
        <end position="184"/>
    </location>
</feature>
<keyword evidence="10" id="KW-1185">Reference proteome</keyword>
<dbReference type="GO" id="GO:0007165">
    <property type="term" value="P:signal transduction"/>
    <property type="evidence" value="ECO:0007669"/>
    <property type="project" value="UniProtKB-ARBA"/>
</dbReference>
<dbReference type="EMBL" id="SEZN01000030">
    <property type="protein sequence ID" value="RYU62766.1"/>
    <property type="molecule type" value="Genomic_DNA"/>
</dbReference>
<dbReference type="EMBL" id="SEZK01000056">
    <property type="protein sequence ID" value="RYU47789.1"/>
    <property type="molecule type" value="Genomic_DNA"/>
</dbReference>
<protein>
    <recommendedName>
        <fullName evidence="6">CHASE domain-containing protein</fullName>
    </recommendedName>
</protein>
<comment type="subcellular location">
    <subcellularLocation>
        <location evidence="1">Membrane</location>
    </subcellularLocation>
</comment>
<evidence type="ECO:0000313" key="8">
    <source>
        <dbReference type="EMBL" id="RYU62766.1"/>
    </source>
</evidence>
<dbReference type="InterPro" id="IPR042240">
    <property type="entry name" value="CHASE_sf"/>
</dbReference>
<dbReference type="SMART" id="SM01079">
    <property type="entry name" value="CHASE"/>
    <property type="match status" value="1"/>
</dbReference>
<dbReference type="GO" id="GO:0016020">
    <property type="term" value="C:membrane"/>
    <property type="evidence" value="ECO:0007669"/>
    <property type="project" value="UniProtKB-SubCell"/>
</dbReference>
<evidence type="ECO:0000259" key="6">
    <source>
        <dbReference type="PROSITE" id="PS50839"/>
    </source>
</evidence>
<keyword evidence="3 5" id="KW-1133">Transmembrane helix</keyword>
<reference evidence="9 10" key="1">
    <citation type="submission" date="2019-02" db="EMBL/GenBank/DDBJ databases">
        <title>Genome sequences of Aliivibrio finisterrensis strains from farmed Atlantic salmon.</title>
        <authorList>
            <person name="Bowman J.P."/>
        </authorList>
    </citation>
    <scope>NUCLEOTIDE SEQUENCE [LARGE SCALE GENOMIC DNA]</scope>
    <source>
        <strain evidence="8 10">A21</strain>
        <strain evidence="7 9">A46</strain>
    </source>
</reference>
<evidence type="ECO:0000256" key="1">
    <source>
        <dbReference type="ARBA" id="ARBA00004370"/>
    </source>
</evidence>
<evidence type="ECO:0000256" key="5">
    <source>
        <dbReference type="SAM" id="Phobius"/>
    </source>
</evidence>
<comment type="caution">
    <text evidence="7">The sequence shown here is derived from an EMBL/GenBank/DDBJ whole genome shotgun (WGS) entry which is preliminary data.</text>
</comment>
<proteinExistence type="predicted"/>
<organism evidence="7 9">
    <name type="scientific">Aliivibrio finisterrensis</name>
    <dbReference type="NCBI Taxonomy" id="511998"/>
    <lineage>
        <taxon>Bacteria</taxon>
        <taxon>Pseudomonadati</taxon>
        <taxon>Pseudomonadota</taxon>
        <taxon>Gammaproteobacteria</taxon>
        <taxon>Vibrionales</taxon>
        <taxon>Vibrionaceae</taxon>
        <taxon>Aliivibrio</taxon>
    </lineage>
</organism>
<accession>A0A4Q5KPJ8</accession>
<dbReference type="Gene3D" id="3.30.450.350">
    <property type="entry name" value="CHASE domain"/>
    <property type="match status" value="1"/>
</dbReference>
<gene>
    <name evidence="8" type="ORF">ERW53_15290</name>
    <name evidence="7" type="ORF">ERW57_18160</name>
</gene>
<evidence type="ECO:0000256" key="3">
    <source>
        <dbReference type="ARBA" id="ARBA00022989"/>
    </source>
</evidence>
<dbReference type="InterPro" id="IPR006189">
    <property type="entry name" value="CHASE_dom"/>
</dbReference>
<dbReference type="Proteomes" id="UP000294063">
    <property type="component" value="Unassembled WGS sequence"/>
</dbReference>
<dbReference type="RefSeq" id="WP_130049346.1">
    <property type="nucleotide sequence ID" value="NZ_SEZK01000056.1"/>
</dbReference>
<evidence type="ECO:0000313" key="9">
    <source>
        <dbReference type="Proteomes" id="UP000294063"/>
    </source>
</evidence>
<dbReference type="GO" id="GO:0003824">
    <property type="term" value="F:catalytic activity"/>
    <property type="evidence" value="ECO:0007669"/>
    <property type="project" value="UniProtKB-ARBA"/>
</dbReference>
<keyword evidence="2 5" id="KW-0812">Transmembrane</keyword>
<evidence type="ECO:0000256" key="4">
    <source>
        <dbReference type="ARBA" id="ARBA00023136"/>
    </source>
</evidence>
<evidence type="ECO:0000313" key="7">
    <source>
        <dbReference type="EMBL" id="RYU47789.1"/>
    </source>
</evidence>
<dbReference type="Pfam" id="PF03924">
    <property type="entry name" value="CHASE"/>
    <property type="match status" value="1"/>
</dbReference>
<feature type="transmembrane region" description="Helical" evidence="5">
    <location>
        <begin position="249"/>
        <end position="267"/>
    </location>
</feature>
<evidence type="ECO:0000256" key="2">
    <source>
        <dbReference type="ARBA" id="ARBA00022692"/>
    </source>
</evidence>
<evidence type="ECO:0000313" key="10">
    <source>
        <dbReference type="Proteomes" id="UP000294166"/>
    </source>
</evidence>
<sequence length="270" mass="30205">MLGKLLFFVLLLVSILISEIIVLNINKAENERRISHSVIAINDLVESVFNDAVIAVDVLKEIVKISDQKTLSLEKFNQISASLLSEYHNVDATLLLPNGIVSYVYPYEENKLALGHDILNDENRRKGGLESIKNNDVRVIGPVTLIQNGKQAFIVRKAILSNNTFLGFTSLVVHLSSISELIKQELIREEMNNYKITGYNPDSGIAEEKLVLSKGDINNNDAVKGIINIFNVHWELSLASYQPSLKIKAVIFVCVFFTLCMMQGEIVNVF</sequence>